<organism evidence="1 2">
    <name type="scientific">Colletotrichum chlorophyti</name>
    <dbReference type="NCBI Taxonomy" id="708187"/>
    <lineage>
        <taxon>Eukaryota</taxon>
        <taxon>Fungi</taxon>
        <taxon>Dikarya</taxon>
        <taxon>Ascomycota</taxon>
        <taxon>Pezizomycotina</taxon>
        <taxon>Sordariomycetes</taxon>
        <taxon>Hypocreomycetidae</taxon>
        <taxon>Glomerellales</taxon>
        <taxon>Glomerellaceae</taxon>
        <taxon>Colletotrichum</taxon>
    </lineage>
</organism>
<dbReference type="STRING" id="708187.A0A1Q8RV72"/>
<sequence length="60" mass="6261">MCPAWVVNPLKASELAAMGGVGELYIEGTCLARGYLGNDEATASAFIVDPAWFPGGSKAW</sequence>
<reference evidence="1 2" key="1">
    <citation type="submission" date="2016-11" db="EMBL/GenBank/DDBJ databases">
        <title>Draft Genome Assembly of Colletotrichum chlorophyti a pathogen of herbaceous plants.</title>
        <authorList>
            <person name="Gan P."/>
            <person name="Narusaka M."/>
            <person name="Tsushima A."/>
            <person name="Narusaka Y."/>
            <person name="Takano Y."/>
            <person name="Shirasu K."/>
        </authorList>
    </citation>
    <scope>NUCLEOTIDE SEQUENCE [LARGE SCALE GENOMIC DNA]</scope>
    <source>
        <strain evidence="1 2">NTL11</strain>
    </source>
</reference>
<dbReference type="OrthoDB" id="4761204at2759"/>
<dbReference type="GO" id="GO:0043041">
    <property type="term" value="P:amino acid activation for nonribosomal peptide biosynthetic process"/>
    <property type="evidence" value="ECO:0007669"/>
    <property type="project" value="TreeGrafter"/>
</dbReference>
<accession>A0A1Q8RV72</accession>
<comment type="caution">
    <text evidence="1">The sequence shown here is derived from an EMBL/GenBank/DDBJ whole genome shotgun (WGS) entry which is preliminary data.</text>
</comment>
<dbReference type="Proteomes" id="UP000186583">
    <property type="component" value="Unassembled WGS sequence"/>
</dbReference>
<keyword evidence="2" id="KW-1185">Reference proteome</keyword>
<gene>
    <name evidence="1" type="ORF">CCHL11_00059</name>
</gene>
<dbReference type="SUPFAM" id="SSF56801">
    <property type="entry name" value="Acetyl-CoA synthetase-like"/>
    <property type="match status" value="1"/>
</dbReference>
<name>A0A1Q8RV72_9PEZI</name>
<dbReference type="AlphaFoldDB" id="A0A1Q8RV72"/>
<dbReference type="PANTHER" id="PTHR45527:SF1">
    <property type="entry name" value="FATTY ACID SYNTHASE"/>
    <property type="match status" value="1"/>
</dbReference>
<evidence type="ECO:0000313" key="2">
    <source>
        <dbReference type="Proteomes" id="UP000186583"/>
    </source>
</evidence>
<dbReference type="GO" id="GO:0044550">
    <property type="term" value="P:secondary metabolite biosynthetic process"/>
    <property type="evidence" value="ECO:0007669"/>
    <property type="project" value="TreeGrafter"/>
</dbReference>
<dbReference type="Gene3D" id="2.30.38.10">
    <property type="entry name" value="Luciferase, Domain 3"/>
    <property type="match status" value="1"/>
</dbReference>
<dbReference type="GO" id="GO:0005737">
    <property type="term" value="C:cytoplasm"/>
    <property type="evidence" value="ECO:0007669"/>
    <property type="project" value="TreeGrafter"/>
</dbReference>
<dbReference type="GO" id="GO:0031177">
    <property type="term" value="F:phosphopantetheine binding"/>
    <property type="evidence" value="ECO:0007669"/>
    <property type="project" value="TreeGrafter"/>
</dbReference>
<dbReference type="EMBL" id="MPGH01000088">
    <property type="protein sequence ID" value="OLN88267.1"/>
    <property type="molecule type" value="Genomic_DNA"/>
</dbReference>
<proteinExistence type="predicted"/>
<evidence type="ECO:0000313" key="1">
    <source>
        <dbReference type="EMBL" id="OLN88267.1"/>
    </source>
</evidence>
<dbReference type="PANTHER" id="PTHR45527">
    <property type="entry name" value="NONRIBOSOMAL PEPTIDE SYNTHETASE"/>
    <property type="match status" value="1"/>
</dbReference>
<protein>
    <submittedName>
        <fullName evidence="1">HC-toxin synthetase 1</fullName>
    </submittedName>
</protein>